<evidence type="ECO:0000256" key="4">
    <source>
        <dbReference type="ARBA" id="ARBA00023027"/>
    </source>
</evidence>
<dbReference type="Gene3D" id="3.30.160.110">
    <property type="entry name" value="Siroheme synthase, domain 2"/>
    <property type="match status" value="1"/>
</dbReference>
<dbReference type="Proteomes" id="UP000334019">
    <property type="component" value="Chromosome"/>
</dbReference>
<reference evidence="8 9" key="1">
    <citation type="submission" date="2019-11" db="EMBL/GenBank/DDBJ databases">
        <authorList>
            <person name="He Y."/>
        </authorList>
    </citation>
    <scope>NUCLEOTIDE SEQUENCE [LARGE SCALE GENOMIC DNA]</scope>
    <source>
        <strain evidence="8 9">SCSIO 58843</strain>
    </source>
</reference>
<keyword evidence="3" id="KW-0560">Oxidoreductase</keyword>
<keyword evidence="9" id="KW-1185">Reference proteome</keyword>
<evidence type="ECO:0000256" key="2">
    <source>
        <dbReference type="ARBA" id="ARBA00012400"/>
    </source>
</evidence>
<organism evidence="8 9">
    <name type="scientific">Actinomarinicola tropica</name>
    <dbReference type="NCBI Taxonomy" id="2789776"/>
    <lineage>
        <taxon>Bacteria</taxon>
        <taxon>Bacillati</taxon>
        <taxon>Actinomycetota</taxon>
        <taxon>Acidimicrobiia</taxon>
        <taxon>Acidimicrobiales</taxon>
        <taxon>Iamiaceae</taxon>
        <taxon>Actinomarinicola</taxon>
    </lineage>
</organism>
<name>A0A5Q2RQM9_9ACTN</name>
<dbReference type="RefSeq" id="WP_153760306.1">
    <property type="nucleotide sequence ID" value="NZ_CP045851.1"/>
</dbReference>
<dbReference type="Pfam" id="PF13241">
    <property type="entry name" value="NAD_binding_7"/>
    <property type="match status" value="1"/>
</dbReference>
<dbReference type="Gene3D" id="3.40.50.720">
    <property type="entry name" value="NAD(P)-binding Rossmann-like Domain"/>
    <property type="match status" value="1"/>
</dbReference>
<dbReference type="SUPFAM" id="SSF51735">
    <property type="entry name" value="NAD(P)-binding Rossmann-fold domains"/>
    <property type="match status" value="1"/>
</dbReference>
<sequence length="222" mass="23467">MPPSAPAPHRTSTRPGLTVALHLDGRRAVVVGAGHVGVRRALQLAEVGADVTLVSPEVWPRSSIDELLSQGITWFAREYEPADVEGATIVVAATGRSDVDAAVLRDAAAAGAMANHVADATAGDFSLVATTDLGHIQVSVSTAGRTPALTRWIRDRLAAELSDGYPALVELFAEVREELRAAGRPTRHRGWEDALSGGVLDQVRAGDVEGARVQLRRHLELA</sequence>
<evidence type="ECO:0000256" key="6">
    <source>
        <dbReference type="ARBA" id="ARBA00047561"/>
    </source>
</evidence>
<keyword evidence="4" id="KW-0520">NAD</keyword>
<dbReference type="UniPathway" id="UPA00262">
    <property type="reaction ID" value="UER00222"/>
</dbReference>
<evidence type="ECO:0000313" key="9">
    <source>
        <dbReference type="Proteomes" id="UP000334019"/>
    </source>
</evidence>
<dbReference type="SUPFAM" id="SSF75615">
    <property type="entry name" value="Siroheme synthase middle domains-like"/>
    <property type="match status" value="1"/>
</dbReference>
<dbReference type="EMBL" id="CP045851">
    <property type="protein sequence ID" value="QGG96200.1"/>
    <property type="molecule type" value="Genomic_DNA"/>
</dbReference>
<keyword evidence="5" id="KW-0627">Porphyrin biosynthesis</keyword>
<dbReference type="GO" id="GO:0043115">
    <property type="term" value="F:precorrin-2 dehydrogenase activity"/>
    <property type="evidence" value="ECO:0007669"/>
    <property type="project" value="UniProtKB-EC"/>
</dbReference>
<dbReference type="Pfam" id="PF14824">
    <property type="entry name" value="Sirohm_synth_M"/>
    <property type="match status" value="1"/>
</dbReference>
<dbReference type="GO" id="GO:0004325">
    <property type="term" value="F:ferrochelatase activity"/>
    <property type="evidence" value="ECO:0007669"/>
    <property type="project" value="InterPro"/>
</dbReference>
<dbReference type="EC" id="1.3.1.76" evidence="2"/>
<dbReference type="AlphaFoldDB" id="A0A5Q2RQM9"/>
<gene>
    <name evidence="8" type="ORF">GH723_14425</name>
</gene>
<protein>
    <recommendedName>
        <fullName evidence="2">precorrin-2 dehydrogenase</fullName>
        <ecNumber evidence="2">1.3.1.76</ecNumber>
    </recommendedName>
</protein>
<evidence type="ECO:0000256" key="1">
    <source>
        <dbReference type="ARBA" id="ARBA00005010"/>
    </source>
</evidence>
<dbReference type="InterPro" id="IPR028161">
    <property type="entry name" value="Met8-like"/>
</dbReference>
<dbReference type="InterPro" id="IPR006367">
    <property type="entry name" value="Sirohaem_synthase_N"/>
</dbReference>
<dbReference type="NCBIfam" id="TIGR01470">
    <property type="entry name" value="cysG_Nterm"/>
    <property type="match status" value="1"/>
</dbReference>
<proteinExistence type="predicted"/>
<dbReference type="InterPro" id="IPR036291">
    <property type="entry name" value="NAD(P)-bd_dom_sf"/>
</dbReference>
<dbReference type="KEGG" id="atq:GH723_14425"/>
<dbReference type="InterPro" id="IPR028281">
    <property type="entry name" value="Sirohaem_synthase_central"/>
</dbReference>
<feature type="domain" description="Siroheme synthase central" evidence="7">
    <location>
        <begin position="134"/>
        <end position="159"/>
    </location>
</feature>
<evidence type="ECO:0000259" key="7">
    <source>
        <dbReference type="Pfam" id="PF14824"/>
    </source>
</evidence>
<dbReference type="GO" id="GO:0019354">
    <property type="term" value="P:siroheme biosynthetic process"/>
    <property type="evidence" value="ECO:0007669"/>
    <property type="project" value="UniProtKB-UniPathway"/>
</dbReference>
<evidence type="ECO:0000256" key="3">
    <source>
        <dbReference type="ARBA" id="ARBA00023002"/>
    </source>
</evidence>
<comment type="pathway">
    <text evidence="1">Porphyrin-containing compound metabolism; siroheme biosynthesis; sirohydrochlorin from precorrin-2: step 1/1.</text>
</comment>
<dbReference type="PANTHER" id="PTHR35330">
    <property type="entry name" value="SIROHEME BIOSYNTHESIS PROTEIN MET8"/>
    <property type="match status" value="1"/>
</dbReference>
<dbReference type="PANTHER" id="PTHR35330:SF1">
    <property type="entry name" value="SIROHEME BIOSYNTHESIS PROTEIN MET8"/>
    <property type="match status" value="1"/>
</dbReference>
<evidence type="ECO:0000313" key="8">
    <source>
        <dbReference type="EMBL" id="QGG96200.1"/>
    </source>
</evidence>
<comment type="catalytic activity">
    <reaction evidence="6">
        <text>precorrin-2 + NAD(+) = sirohydrochlorin + NADH + 2 H(+)</text>
        <dbReference type="Rhea" id="RHEA:15613"/>
        <dbReference type="ChEBI" id="CHEBI:15378"/>
        <dbReference type="ChEBI" id="CHEBI:57540"/>
        <dbReference type="ChEBI" id="CHEBI:57945"/>
        <dbReference type="ChEBI" id="CHEBI:58351"/>
        <dbReference type="ChEBI" id="CHEBI:58827"/>
        <dbReference type="EC" id="1.3.1.76"/>
    </reaction>
</comment>
<accession>A0A5Q2RQM9</accession>
<evidence type="ECO:0000256" key="5">
    <source>
        <dbReference type="ARBA" id="ARBA00023244"/>
    </source>
</evidence>